<gene>
    <name evidence="2" type="ORF">CXK95_01120</name>
</gene>
<comment type="caution">
    <text evidence="2">The sequence shown here is derived from an EMBL/GenBank/DDBJ whole genome shotgun (WGS) entry which is preliminary data.</text>
</comment>
<dbReference type="Proteomes" id="UP000235881">
    <property type="component" value="Unassembled WGS sequence"/>
</dbReference>
<dbReference type="GO" id="GO:0004568">
    <property type="term" value="F:chitinase activity"/>
    <property type="evidence" value="ECO:0007669"/>
    <property type="project" value="InterPro"/>
</dbReference>
<keyword evidence="3" id="KW-1185">Reference proteome</keyword>
<dbReference type="Gene3D" id="1.10.530.10">
    <property type="match status" value="1"/>
</dbReference>
<dbReference type="InterPro" id="IPR052354">
    <property type="entry name" value="Cell_Wall_Dynamics_Protein"/>
</dbReference>
<evidence type="ECO:0000313" key="3">
    <source>
        <dbReference type="Proteomes" id="UP000235881"/>
    </source>
</evidence>
<sequence>MRSLTEQQLLRILPNARPVAGVFVSALNRAMSRYRIDSPVRRAAFLAQAGHESGQLRRLVESLNYSAVGLAATWPARFRDADGQPNALAQRLARRPEAIANHVYADRLGNGPTVSGDGWRYRGRGLIQLTGRDNYRACGDAIGVDLLTKPELLEQPEWAALSAAWYWASNGLNELADAGRFEAITRRINGGTHGQPQRLALWRAGQEVFA</sequence>
<dbReference type="GO" id="GO:0006032">
    <property type="term" value="P:chitin catabolic process"/>
    <property type="evidence" value="ECO:0007669"/>
    <property type="project" value="InterPro"/>
</dbReference>
<accession>A0A8E2QH84</accession>
<dbReference type="GO" id="GO:0016998">
    <property type="term" value="P:cell wall macromolecule catabolic process"/>
    <property type="evidence" value="ECO:0007669"/>
    <property type="project" value="InterPro"/>
</dbReference>
<dbReference type="EMBL" id="POUK01000001">
    <property type="protein sequence ID" value="PNF77925.1"/>
    <property type="molecule type" value="Genomic_DNA"/>
</dbReference>
<keyword evidence="2" id="KW-0378">Hydrolase</keyword>
<dbReference type="InterPro" id="IPR023346">
    <property type="entry name" value="Lysozyme-like_dom_sf"/>
</dbReference>
<dbReference type="AlphaFoldDB" id="A0A8E2QH84"/>
<feature type="domain" description="Glycoside hydrolase family 19 catalytic" evidence="1">
    <location>
        <begin position="117"/>
        <end position="170"/>
    </location>
</feature>
<dbReference type="InterPro" id="IPR000726">
    <property type="entry name" value="Glyco_hydro_19_cat"/>
</dbReference>
<proteinExistence type="predicted"/>
<dbReference type="Pfam" id="PF00182">
    <property type="entry name" value="Glyco_hydro_19"/>
    <property type="match status" value="1"/>
</dbReference>
<dbReference type="RefSeq" id="WP_102827398.1">
    <property type="nucleotide sequence ID" value="NZ_CP065721.1"/>
</dbReference>
<protein>
    <submittedName>
        <fullName evidence="2">Glycoside hydrolase family 19</fullName>
    </submittedName>
</protein>
<dbReference type="PANTHER" id="PTHR34408">
    <property type="entry name" value="FAMILY PROTEIN, PUTATIVE-RELATED"/>
    <property type="match status" value="1"/>
</dbReference>
<evidence type="ECO:0000259" key="1">
    <source>
        <dbReference type="Pfam" id="PF00182"/>
    </source>
</evidence>
<dbReference type="PANTHER" id="PTHR34408:SF1">
    <property type="entry name" value="GLYCOSYL HYDROLASE FAMILY 19 DOMAIN-CONTAINING PROTEIN HI_1415"/>
    <property type="match status" value="1"/>
</dbReference>
<organism evidence="2 3">
    <name type="scientific">Stutzerimonas degradans</name>
    <dbReference type="NCBI Taxonomy" id="2968968"/>
    <lineage>
        <taxon>Bacteria</taxon>
        <taxon>Pseudomonadati</taxon>
        <taxon>Pseudomonadota</taxon>
        <taxon>Gammaproteobacteria</taxon>
        <taxon>Pseudomonadales</taxon>
        <taxon>Pseudomonadaceae</taxon>
        <taxon>Stutzerimonas</taxon>
    </lineage>
</organism>
<dbReference type="SUPFAM" id="SSF53955">
    <property type="entry name" value="Lysozyme-like"/>
    <property type="match status" value="1"/>
</dbReference>
<evidence type="ECO:0000313" key="2">
    <source>
        <dbReference type="EMBL" id="PNF77925.1"/>
    </source>
</evidence>
<reference evidence="2 3" key="1">
    <citation type="submission" date="2018-01" db="EMBL/GenBank/DDBJ databases">
        <title>Denitrification phenotypes of diverse strains of Pseudomonas stutzeri.</title>
        <authorList>
            <person name="Milligan D.A."/>
            <person name="Bergaust L."/>
            <person name="Bakken L.R."/>
            <person name="Frostegard A."/>
        </authorList>
    </citation>
    <scope>NUCLEOTIDE SEQUENCE [LARGE SCALE GENOMIC DNA]</scope>
    <source>
        <strain evidence="2 3">DSM 50238</strain>
    </source>
</reference>
<name>A0A8E2QH84_9GAMM</name>